<organism evidence="11 12">
    <name type="scientific">Magnaporthiopsis poae (strain ATCC 64411 / 73-15)</name>
    <name type="common">Kentucky bluegrass fungus</name>
    <name type="synonym">Magnaporthe poae</name>
    <dbReference type="NCBI Taxonomy" id="644358"/>
    <lineage>
        <taxon>Eukaryota</taxon>
        <taxon>Fungi</taxon>
        <taxon>Dikarya</taxon>
        <taxon>Ascomycota</taxon>
        <taxon>Pezizomycotina</taxon>
        <taxon>Sordariomycetes</taxon>
        <taxon>Sordariomycetidae</taxon>
        <taxon>Magnaporthales</taxon>
        <taxon>Magnaporthaceae</taxon>
        <taxon>Magnaporthiopsis</taxon>
    </lineage>
</organism>
<keyword evidence="4 5" id="KW-0720">Serine protease</keyword>
<evidence type="ECO:0000256" key="4">
    <source>
        <dbReference type="ARBA" id="ARBA00022825"/>
    </source>
</evidence>
<dbReference type="OrthoDB" id="206201at2759"/>
<dbReference type="eggNOG" id="KOG4266">
    <property type="taxonomic scope" value="Eukaryota"/>
</dbReference>
<dbReference type="InterPro" id="IPR015500">
    <property type="entry name" value="Peptidase_S8_subtilisin-rel"/>
</dbReference>
<dbReference type="PROSITE" id="PS00138">
    <property type="entry name" value="SUBTILASE_SER"/>
    <property type="match status" value="1"/>
</dbReference>
<dbReference type="SUPFAM" id="SSF52743">
    <property type="entry name" value="Subtilisin-like"/>
    <property type="match status" value="1"/>
</dbReference>
<dbReference type="GO" id="GO:0006508">
    <property type="term" value="P:proteolysis"/>
    <property type="evidence" value="ECO:0007669"/>
    <property type="project" value="UniProtKB-KW"/>
</dbReference>
<feature type="domain" description="DUF7580" evidence="9">
    <location>
        <begin position="214"/>
        <end position="544"/>
    </location>
</feature>
<dbReference type="Gene3D" id="3.40.50.200">
    <property type="entry name" value="Peptidase S8/S53 domain"/>
    <property type="match status" value="1"/>
</dbReference>
<reference evidence="12" key="1">
    <citation type="submission" date="2010-05" db="EMBL/GenBank/DDBJ databases">
        <title>The genome sequence of Magnaporthe poae strain ATCC 64411.</title>
        <authorList>
            <person name="Ma L.-J."/>
            <person name="Dead R."/>
            <person name="Young S."/>
            <person name="Zeng Q."/>
            <person name="Koehrsen M."/>
            <person name="Alvarado L."/>
            <person name="Berlin A."/>
            <person name="Chapman S.B."/>
            <person name="Chen Z."/>
            <person name="Freedman E."/>
            <person name="Gellesch M."/>
            <person name="Goldberg J."/>
            <person name="Griggs A."/>
            <person name="Gujja S."/>
            <person name="Heilman E.R."/>
            <person name="Heiman D."/>
            <person name="Hepburn T."/>
            <person name="Howarth C."/>
            <person name="Jen D."/>
            <person name="Larson L."/>
            <person name="Mehta T."/>
            <person name="Neiman D."/>
            <person name="Pearson M."/>
            <person name="Roberts A."/>
            <person name="Saif S."/>
            <person name="Shea T."/>
            <person name="Shenoy N."/>
            <person name="Sisk P."/>
            <person name="Stolte C."/>
            <person name="Sykes S."/>
            <person name="Walk T."/>
            <person name="White J."/>
            <person name="Yandava C."/>
            <person name="Haas B."/>
            <person name="Nusbaum C."/>
            <person name="Birren B."/>
        </authorList>
    </citation>
    <scope>NUCLEOTIDE SEQUENCE [LARGE SCALE GENOMIC DNA]</scope>
    <source>
        <strain evidence="12">ATCC 64411 / 73-15</strain>
    </source>
</reference>
<evidence type="ECO:0000256" key="1">
    <source>
        <dbReference type="ARBA" id="ARBA00011073"/>
    </source>
</evidence>
<evidence type="ECO:0000313" key="10">
    <source>
        <dbReference type="EMBL" id="KLU85288.1"/>
    </source>
</evidence>
<protein>
    <submittedName>
        <fullName evidence="10 11">Uncharacterized protein</fullName>
    </submittedName>
</protein>
<comment type="similarity">
    <text evidence="1 5 6">Belongs to the peptidase S8 family.</text>
</comment>
<dbReference type="VEuPathDB" id="FungiDB:MAPG_04316"/>
<evidence type="ECO:0000256" key="7">
    <source>
        <dbReference type="SAM" id="MobiDB-lite"/>
    </source>
</evidence>
<keyword evidence="2 5" id="KW-0645">Protease</keyword>
<dbReference type="AlphaFoldDB" id="A0A0C4DWE0"/>
<feature type="active site" description="Charge relay system" evidence="5">
    <location>
        <position position="920"/>
    </location>
</feature>
<feature type="region of interest" description="Disordered" evidence="7">
    <location>
        <begin position="554"/>
        <end position="581"/>
    </location>
</feature>
<proteinExistence type="inferred from homology"/>
<dbReference type="EnsemblFungi" id="MAPG_04316T0">
    <property type="protein sequence ID" value="MAPG_04316T0"/>
    <property type="gene ID" value="MAPG_04316"/>
</dbReference>
<dbReference type="OMA" id="SICCEDA"/>
<dbReference type="PROSITE" id="PS00136">
    <property type="entry name" value="SUBTILASE_ASP"/>
    <property type="match status" value="1"/>
</dbReference>
<dbReference type="Proteomes" id="UP000011715">
    <property type="component" value="Unassembled WGS sequence"/>
</dbReference>
<evidence type="ECO:0000313" key="11">
    <source>
        <dbReference type="EnsemblFungi" id="MAPG_04316T0"/>
    </source>
</evidence>
<keyword evidence="3 5" id="KW-0378">Hydrolase</keyword>
<dbReference type="EMBL" id="ADBL01001020">
    <property type="status" value="NOT_ANNOTATED_CDS"/>
    <property type="molecule type" value="Genomic_DNA"/>
</dbReference>
<dbReference type="Pfam" id="PF00082">
    <property type="entry name" value="Peptidase_S8"/>
    <property type="match status" value="1"/>
</dbReference>
<dbReference type="InterPro" id="IPR000209">
    <property type="entry name" value="Peptidase_S8/S53_dom"/>
</dbReference>
<feature type="active site" description="Charge relay system" evidence="5">
    <location>
        <position position="731"/>
    </location>
</feature>
<dbReference type="InterPro" id="IPR050131">
    <property type="entry name" value="Peptidase_S8_subtilisin-like"/>
</dbReference>
<reference evidence="11" key="5">
    <citation type="submission" date="2015-06" db="UniProtKB">
        <authorList>
            <consortium name="EnsemblFungi"/>
        </authorList>
    </citation>
    <scope>IDENTIFICATION</scope>
    <source>
        <strain evidence="11">ATCC 64411</strain>
    </source>
</reference>
<reference evidence="11" key="4">
    <citation type="journal article" date="2015" name="G3 (Bethesda)">
        <title>Genome sequences of three phytopathogenic species of the Magnaporthaceae family of fungi.</title>
        <authorList>
            <person name="Okagaki L.H."/>
            <person name="Nunes C.C."/>
            <person name="Sailsbery J."/>
            <person name="Clay B."/>
            <person name="Brown D."/>
            <person name="John T."/>
            <person name="Oh Y."/>
            <person name="Young N."/>
            <person name="Fitzgerald M."/>
            <person name="Haas B.J."/>
            <person name="Zeng Q."/>
            <person name="Young S."/>
            <person name="Adiconis X."/>
            <person name="Fan L."/>
            <person name="Levin J.Z."/>
            <person name="Mitchell T.K."/>
            <person name="Okubara P.A."/>
            <person name="Farman M.L."/>
            <person name="Kohn L.M."/>
            <person name="Birren B."/>
            <person name="Ma L.-J."/>
            <person name="Dean R.A."/>
        </authorList>
    </citation>
    <scope>NUCLEOTIDE SEQUENCE</scope>
    <source>
        <strain evidence="11">ATCC 64411 / 73-15</strain>
    </source>
</reference>
<dbReference type="PRINTS" id="PR00723">
    <property type="entry name" value="SUBTILISIN"/>
</dbReference>
<feature type="domain" description="Peptidase S8/S53" evidence="8">
    <location>
        <begin position="724"/>
        <end position="935"/>
    </location>
</feature>
<dbReference type="GO" id="GO:0004252">
    <property type="term" value="F:serine-type endopeptidase activity"/>
    <property type="evidence" value="ECO:0007669"/>
    <property type="project" value="UniProtKB-UniRule"/>
</dbReference>
<reference evidence="10" key="2">
    <citation type="submission" date="2010-05" db="EMBL/GenBank/DDBJ databases">
        <title>The Genome Sequence of Magnaporthe poae strain ATCC 64411.</title>
        <authorList>
            <consortium name="The Broad Institute Genome Sequencing Platform"/>
            <consortium name="Broad Institute Genome Sequencing Center for Infectious Disease"/>
            <person name="Ma L.-J."/>
            <person name="Dead R."/>
            <person name="Young S."/>
            <person name="Zeng Q."/>
            <person name="Koehrsen M."/>
            <person name="Alvarado L."/>
            <person name="Berlin A."/>
            <person name="Chapman S.B."/>
            <person name="Chen Z."/>
            <person name="Freedman E."/>
            <person name="Gellesch M."/>
            <person name="Goldberg J."/>
            <person name="Griggs A."/>
            <person name="Gujja S."/>
            <person name="Heilman E.R."/>
            <person name="Heiman D."/>
            <person name="Hepburn T."/>
            <person name="Howarth C."/>
            <person name="Jen D."/>
            <person name="Larson L."/>
            <person name="Mehta T."/>
            <person name="Neiman D."/>
            <person name="Pearson M."/>
            <person name="Roberts A."/>
            <person name="Saif S."/>
            <person name="Shea T."/>
            <person name="Shenoy N."/>
            <person name="Sisk P."/>
            <person name="Stolte C."/>
            <person name="Sykes S."/>
            <person name="Walk T."/>
            <person name="White J."/>
            <person name="Yandava C."/>
            <person name="Haas B."/>
            <person name="Nusbaum C."/>
            <person name="Birren B."/>
        </authorList>
    </citation>
    <scope>NUCLEOTIDE SEQUENCE</scope>
    <source>
        <strain evidence="10">ATCC 64411</strain>
    </source>
</reference>
<gene>
    <name evidence="10" type="ORF">MAPG_04316</name>
</gene>
<evidence type="ECO:0000256" key="6">
    <source>
        <dbReference type="RuleBase" id="RU003355"/>
    </source>
</evidence>
<evidence type="ECO:0000259" key="9">
    <source>
        <dbReference type="Pfam" id="PF24476"/>
    </source>
</evidence>
<dbReference type="EMBL" id="GL876968">
    <property type="protein sequence ID" value="KLU85288.1"/>
    <property type="molecule type" value="Genomic_DNA"/>
</dbReference>
<dbReference type="InterPro" id="IPR036852">
    <property type="entry name" value="Peptidase_S8/S53_dom_sf"/>
</dbReference>
<evidence type="ECO:0000256" key="5">
    <source>
        <dbReference type="PROSITE-ProRule" id="PRU01240"/>
    </source>
</evidence>
<dbReference type="CDD" id="cd00306">
    <property type="entry name" value="Peptidases_S8_S53"/>
    <property type="match status" value="1"/>
</dbReference>
<dbReference type="InterPro" id="IPR023827">
    <property type="entry name" value="Peptidase_S8_Asp-AS"/>
</dbReference>
<name>A0A0C4DWE0_MAGP6</name>
<dbReference type="Pfam" id="PF24476">
    <property type="entry name" value="DUF7580"/>
    <property type="match status" value="1"/>
</dbReference>
<reference evidence="10" key="3">
    <citation type="submission" date="2011-03" db="EMBL/GenBank/DDBJ databases">
        <title>Annotation of Magnaporthe poae ATCC 64411.</title>
        <authorList>
            <person name="Ma L.-J."/>
            <person name="Dead R."/>
            <person name="Young S.K."/>
            <person name="Zeng Q."/>
            <person name="Gargeya S."/>
            <person name="Fitzgerald M."/>
            <person name="Haas B."/>
            <person name="Abouelleil A."/>
            <person name="Alvarado L."/>
            <person name="Arachchi H.M."/>
            <person name="Berlin A."/>
            <person name="Brown A."/>
            <person name="Chapman S.B."/>
            <person name="Chen Z."/>
            <person name="Dunbar C."/>
            <person name="Freedman E."/>
            <person name="Gearin G."/>
            <person name="Gellesch M."/>
            <person name="Goldberg J."/>
            <person name="Griggs A."/>
            <person name="Gujja S."/>
            <person name="Heiman D."/>
            <person name="Howarth C."/>
            <person name="Larson L."/>
            <person name="Lui A."/>
            <person name="MacDonald P.J.P."/>
            <person name="Mehta T."/>
            <person name="Montmayeur A."/>
            <person name="Murphy C."/>
            <person name="Neiman D."/>
            <person name="Pearson M."/>
            <person name="Priest M."/>
            <person name="Roberts A."/>
            <person name="Saif S."/>
            <person name="Shea T."/>
            <person name="Shenoy N."/>
            <person name="Sisk P."/>
            <person name="Stolte C."/>
            <person name="Sykes S."/>
            <person name="Yandava C."/>
            <person name="Wortman J."/>
            <person name="Nusbaum C."/>
            <person name="Birren B."/>
        </authorList>
    </citation>
    <scope>NUCLEOTIDE SEQUENCE</scope>
    <source>
        <strain evidence="10">ATCC 64411</strain>
    </source>
</reference>
<dbReference type="STRING" id="644358.A0A0C4DWE0"/>
<dbReference type="InterPro" id="IPR023828">
    <property type="entry name" value="Peptidase_S8_Ser-AS"/>
</dbReference>
<feature type="active site" description="Charge relay system" evidence="5">
    <location>
        <position position="771"/>
    </location>
</feature>
<evidence type="ECO:0000256" key="3">
    <source>
        <dbReference type="ARBA" id="ARBA00022801"/>
    </source>
</evidence>
<dbReference type="PANTHER" id="PTHR43806">
    <property type="entry name" value="PEPTIDASE S8"/>
    <property type="match status" value="1"/>
</dbReference>
<evidence type="ECO:0000256" key="2">
    <source>
        <dbReference type="ARBA" id="ARBA00022670"/>
    </source>
</evidence>
<dbReference type="PANTHER" id="PTHR43806:SF11">
    <property type="entry name" value="CEREVISIN-RELATED"/>
    <property type="match status" value="1"/>
</dbReference>
<dbReference type="InterPro" id="IPR056002">
    <property type="entry name" value="DUF7580"/>
</dbReference>
<evidence type="ECO:0000313" key="12">
    <source>
        <dbReference type="Proteomes" id="UP000011715"/>
    </source>
</evidence>
<evidence type="ECO:0000259" key="8">
    <source>
        <dbReference type="Pfam" id="PF00082"/>
    </source>
</evidence>
<dbReference type="PROSITE" id="PS51892">
    <property type="entry name" value="SUBTILASE"/>
    <property type="match status" value="1"/>
</dbReference>
<sequence>MSTKRLSELREWKFLQEMHPMLLWAIPNLISHLEDSVNDDVDSQVTNMKLRSRREFWIYEVKKTALSAIHTQELVEKDLQRCRSQLQHVLSAIEEMLKESICCEDALNDAADYQVASSERQYSAPMISKYGSIYLLAAVHESCIPDEEKTRILTTAVQLQISLVIPGFKPLEALTSCNMCLESIFRPCRDLKDPWTQTTPTEVESMGLDISIAPFAEAALQNLHYHILTCKNPPGHRILLQLSGFQTEAAFQNAPMLALLLSTCQLPQSWQETYIKKSPYGARKPHSLSAPSYVKQLCERIATARTRGEAMQLLVEGGFRILEESVQGDKALLLPSNEPNISLVDALRRGLFKRLSQQGLTNAVPTRDKRRLALSIARSFMYLYPSGWTSKGWSSDEILFLSSIGDVTDKDGLDCIPFVPCAFPTTRPPSPIGLHEAVDAASSSGGSLAVETDILLLGKILLEMECGNEILPERLPDASEASLFLALDRVIEELEGNTQAHYISAVEGCLELHRRLSSMSLAERTQDGQRMIYDAVVCHLEKEFLTWRRPNKKRRLPDVTDEGPAKQKPRHELSEKPKKGLSWQKHRLIDSLNAKLTRWQKLPGLSKADNPGTVNEVYLSKHCLPGGNSSCAPESAENEPRKRQMDSALVGTLYLSSGAGLGSPKLVEEEVNQITLFDDLASTENSKSAKTFLKSCAKFFEKYLDPLEDDESPLARPHDRPQGNVRVCIIDTGVQKGNPDLQGALLDGRFKEGYSWLDEEDPTNVTDTFGHGTHVAALLARVAPRADLYIAKVADSRTTQPGQVAFISNAIWKATDEWKVDIIVMSLGLSAWDNQIHKAIKHAANNSVIMLAAASNHGSNEPRTFPATHRDVICVHASDGNGGGVSFNPLPQDDDHNFSTLGASVPLIWNGFPVSKSGTSFATPVAAGFAVNALEVVTRQAIIPPERIFCGEGMRELFYLMSIKPEHSGYRYLAPWHLWRPSRQIHLTAGLIKEHFGVVR</sequence>
<keyword evidence="12" id="KW-1185">Reference proteome</keyword>
<accession>A0A0C4DWE0</accession>